<dbReference type="Pfam" id="PF06439">
    <property type="entry name" value="3keto-disac_hyd"/>
    <property type="match status" value="1"/>
</dbReference>
<keyword evidence="2" id="KW-0732">Signal</keyword>
<comment type="caution">
    <text evidence="4">The sequence shown here is derived from an EMBL/GenBank/DDBJ whole genome shotgun (WGS) entry which is preliminary data.</text>
</comment>
<feature type="chain" id="PRO_5046396259" evidence="2">
    <location>
        <begin position="18"/>
        <end position="248"/>
    </location>
</feature>
<reference evidence="4 5" key="1">
    <citation type="submission" date="2024-06" db="EMBL/GenBank/DDBJ databases">
        <authorList>
            <person name="Chen R.Y."/>
        </authorList>
    </citation>
    <scope>NUCLEOTIDE SEQUENCE [LARGE SCALE GENOMIC DNA]</scope>
    <source>
        <strain evidence="4 5">D2</strain>
    </source>
</reference>
<dbReference type="Proteomes" id="UP001467690">
    <property type="component" value="Unassembled WGS sequence"/>
</dbReference>
<dbReference type="Gene3D" id="2.60.120.560">
    <property type="entry name" value="Exo-inulinase, domain 1"/>
    <property type="match status" value="1"/>
</dbReference>
<evidence type="ECO:0000256" key="2">
    <source>
        <dbReference type="SAM" id="SignalP"/>
    </source>
</evidence>
<protein>
    <submittedName>
        <fullName evidence="4">DUF1080 domain-containing protein</fullName>
    </submittedName>
</protein>
<proteinExistence type="predicted"/>
<dbReference type="RefSeq" id="WP_143869982.1">
    <property type="nucleotide sequence ID" value="NZ_CP041660.1"/>
</dbReference>
<feature type="region of interest" description="Disordered" evidence="1">
    <location>
        <begin position="21"/>
        <end position="41"/>
    </location>
</feature>
<dbReference type="EMBL" id="JBELOE010000059">
    <property type="protein sequence ID" value="MER2490516.1"/>
    <property type="molecule type" value="Genomic_DNA"/>
</dbReference>
<feature type="signal peptide" evidence="2">
    <location>
        <begin position="1"/>
        <end position="17"/>
    </location>
</feature>
<feature type="domain" description="3-keto-alpha-glucoside-1,2-lyase/3-keto-2-hydroxy-glucal hydratase" evidence="3">
    <location>
        <begin position="48"/>
        <end position="245"/>
    </location>
</feature>
<accession>A0ABV1RC66</accession>
<gene>
    <name evidence="4" type="ORF">ABS311_01280</name>
</gene>
<evidence type="ECO:0000259" key="3">
    <source>
        <dbReference type="Pfam" id="PF06439"/>
    </source>
</evidence>
<evidence type="ECO:0000256" key="1">
    <source>
        <dbReference type="SAM" id="MobiDB-lite"/>
    </source>
</evidence>
<sequence>MKKIAISVTFALLTACANTTPENTNNNQANNQNSGTSSTAQPYQVLSQSLENWQNIYEYGDAKLVGDEMHLISSGNWFYLSKKKYKDFILEAQVKLPDVKEYSNSGILFRAQTRVKGDYQVAYGYQAEVDPSPRKWSGGLYDQGRRQWLNPLHDKRSFPDSDFKQNLSPVWTDEKANAYKANDWNQYRIECRGNEIKIFLNGVLTTHVIDTKDTEGYIGIQHHGSHSYKKTGDRTNIIRFKDIRISEL</sequence>
<organism evidence="4 5">
    <name type="scientific">Catenovulum sediminis</name>
    <dbReference type="NCBI Taxonomy" id="1740262"/>
    <lineage>
        <taxon>Bacteria</taxon>
        <taxon>Pseudomonadati</taxon>
        <taxon>Pseudomonadota</taxon>
        <taxon>Gammaproteobacteria</taxon>
        <taxon>Alteromonadales</taxon>
        <taxon>Alteromonadaceae</taxon>
        <taxon>Catenovulum</taxon>
    </lineage>
</organism>
<name>A0ABV1RC66_9ALTE</name>
<dbReference type="PROSITE" id="PS51257">
    <property type="entry name" value="PROKAR_LIPOPROTEIN"/>
    <property type="match status" value="1"/>
</dbReference>
<keyword evidence="5" id="KW-1185">Reference proteome</keyword>
<dbReference type="InterPro" id="IPR010496">
    <property type="entry name" value="AL/BT2_dom"/>
</dbReference>
<evidence type="ECO:0000313" key="5">
    <source>
        <dbReference type="Proteomes" id="UP001467690"/>
    </source>
</evidence>
<evidence type="ECO:0000313" key="4">
    <source>
        <dbReference type="EMBL" id="MER2490516.1"/>
    </source>
</evidence>